<dbReference type="AlphaFoldDB" id="A0A1Y2NW29"/>
<proteinExistence type="predicted"/>
<organism evidence="2 3">
    <name type="scientific">Streptomyces fradiae ATCC 10745 = DSM 40063</name>
    <dbReference type="NCBI Taxonomy" id="1319510"/>
    <lineage>
        <taxon>Bacteria</taxon>
        <taxon>Bacillati</taxon>
        <taxon>Actinomycetota</taxon>
        <taxon>Actinomycetes</taxon>
        <taxon>Kitasatosporales</taxon>
        <taxon>Streptomycetaceae</taxon>
        <taxon>Streptomyces</taxon>
    </lineage>
</organism>
<gene>
    <name evidence="2" type="ORF">BG846_02597</name>
</gene>
<evidence type="ECO:0000256" key="1">
    <source>
        <dbReference type="SAM" id="MobiDB-lite"/>
    </source>
</evidence>
<name>A0A1Y2NW29_STRFR</name>
<sequence>MTRGDRASRTQATTKTARATASKTPRTPTTTRSSNSVTPSTTLSSASPSVSAGCDAASVPARNVTWSSRKLVSPTATAA</sequence>
<protein>
    <submittedName>
        <fullName evidence="2">Uncharacterized protein</fullName>
    </submittedName>
</protein>
<feature type="compositionally biased region" description="Low complexity" evidence="1">
    <location>
        <begin position="9"/>
        <end position="52"/>
    </location>
</feature>
<accession>A0A1Y2NW29</accession>
<comment type="caution">
    <text evidence="2">The sequence shown here is derived from an EMBL/GenBank/DDBJ whole genome shotgun (WGS) entry which is preliminary data.</text>
</comment>
<dbReference type="Proteomes" id="UP000194318">
    <property type="component" value="Unassembled WGS sequence"/>
</dbReference>
<reference evidence="2 3" key="1">
    <citation type="submission" date="2016-09" db="EMBL/GenBank/DDBJ databases">
        <title>Streptomyces fradiae DSM40063, a candidate organism with high potential of specific P450 cytochromes.</title>
        <authorList>
            <person name="Grumaz C."/>
            <person name="Vainshtein Y."/>
            <person name="Kirstahler P."/>
            <person name="Sohn K."/>
        </authorList>
    </citation>
    <scope>NUCLEOTIDE SEQUENCE [LARGE SCALE GENOMIC DNA]</scope>
    <source>
        <strain evidence="2 3">DSM 40063</strain>
    </source>
</reference>
<evidence type="ECO:0000313" key="3">
    <source>
        <dbReference type="Proteomes" id="UP000194318"/>
    </source>
</evidence>
<dbReference type="EMBL" id="MIFZ01000222">
    <property type="protein sequence ID" value="OSY51743.1"/>
    <property type="molecule type" value="Genomic_DNA"/>
</dbReference>
<feature type="region of interest" description="Disordered" evidence="1">
    <location>
        <begin position="1"/>
        <end position="54"/>
    </location>
</feature>
<evidence type="ECO:0000313" key="2">
    <source>
        <dbReference type="EMBL" id="OSY51743.1"/>
    </source>
</evidence>